<dbReference type="InterPro" id="IPR055344">
    <property type="entry name" value="SecD_SecF_C_bact"/>
</dbReference>
<evidence type="ECO:0000259" key="13">
    <source>
        <dbReference type="Pfam" id="PF22599"/>
    </source>
</evidence>
<dbReference type="GO" id="GO:0043952">
    <property type="term" value="P:protein transport by the Sec complex"/>
    <property type="evidence" value="ECO:0007669"/>
    <property type="project" value="UniProtKB-UniRule"/>
</dbReference>
<evidence type="ECO:0000256" key="5">
    <source>
        <dbReference type="ARBA" id="ARBA00022927"/>
    </source>
</evidence>
<dbReference type="Pfam" id="PF13721">
    <property type="entry name" value="SecD-TM1"/>
    <property type="match status" value="1"/>
</dbReference>
<reference evidence="14 15" key="1">
    <citation type="submission" date="2017-12" db="EMBL/GenBank/DDBJ databases">
        <title>Draft genome sequence of Ralstonia pickettii 52.</title>
        <authorList>
            <person name="Zheng B."/>
        </authorList>
    </citation>
    <scope>NUCLEOTIDE SEQUENCE [LARGE SCALE GENOMIC DNA]</scope>
    <source>
        <strain evidence="14 15">52</strain>
    </source>
</reference>
<dbReference type="Gene3D" id="3.30.70.3400">
    <property type="match status" value="1"/>
</dbReference>
<dbReference type="InterPro" id="IPR048634">
    <property type="entry name" value="SecD_SecF_C"/>
</dbReference>
<dbReference type="InterPro" id="IPR054384">
    <property type="entry name" value="SecDF_P1_head"/>
</dbReference>
<comment type="subunit">
    <text evidence="9">Forms a complex with SecF. Part of the essential Sec protein translocation apparatus which comprises SecA, SecYEG and auxiliary proteins SecDF-YajC and YidC.</text>
</comment>
<evidence type="ECO:0000256" key="6">
    <source>
        <dbReference type="ARBA" id="ARBA00022989"/>
    </source>
</evidence>
<dbReference type="PANTHER" id="PTHR30081:SF1">
    <property type="entry name" value="PROTEIN TRANSLOCASE SUBUNIT SECD"/>
    <property type="match status" value="1"/>
</dbReference>
<feature type="domain" description="Protein export membrane protein SecD/SecF C-terminal" evidence="10">
    <location>
        <begin position="430"/>
        <end position="602"/>
    </location>
</feature>
<dbReference type="Gene3D" id="3.30.1360.200">
    <property type="match status" value="1"/>
</dbReference>
<evidence type="ECO:0000259" key="12">
    <source>
        <dbReference type="Pfam" id="PF21760"/>
    </source>
</evidence>
<evidence type="ECO:0000313" key="14">
    <source>
        <dbReference type="EMBL" id="PLC41584.1"/>
    </source>
</evidence>
<dbReference type="Proteomes" id="UP000234456">
    <property type="component" value="Unassembled WGS sequence"/>
</dbReference>
<evidence type="ECO:0000256" key="3">
    <source>
        <dbReference type="ARBA" id="ARBA00022475"/>
    </source>
</evidence>
<comment type="caution">
    <text evidence="9">Lacks conserved residue(s) required for the propagation of feature annotation.</text>
</comment>
<feature type="domain" description="Protein translocase subunit SecDF P1" evidence="12">
    <location>
        <begin position="240"/>
        <end position="298"/>
    </location>
</feature>
<feature type="transmembrane region" description="Helical" evidence="9">
    <location>
        <begin position="574"/>
        <end position="598"/>
    </location>
</feature>
<evidence type="ECO:0000256" key="2">
    <source>
        <dbReference type="ARBA" id="ARBA00022448"/>
    </source>
</evidence>
<dbReference type="InterPro" id="IPR048631">
    <property type="entry name" value="SecD_1st"/>
</dbReference>
<keyword evidence="7 9" id="KW-0811">Translocation</keyword>
<dbReference type="InterPro" id="IPR027398">
    <property type="entry name" value="SecD-TM"/>
</dbReference>
<feature type="transmembrane region" description="Helical" evidence="9">
    <location>
        <begin position="546"/>
        <end position="568"/>
    </location>
</feature>
<dbReference type="HAMAP" id="MF_01463_B">
    <property type="entry name" value="SecD_B"/>
    <property type="match status" value="1"/>
</dbReference>
<dbReference type="NCBIfam" id="TIGR01129">
    <property type="entry name" value="secD"/>
    <property type="match status" value="1"/>
</dbReference>
<evidence type="ECO:0000313" key="15">
    <source>
        <dbReference type="Proteomes" id="UP000234456"/>
    </source>
</evidence>
<dbReference type="Pfam" id="PF02355">
    <property type="entry name" value="SecD_SecF_C"/>
    <property type="match status" value="1"/>
</dbReference>
<dbReference type="Gene3D" id="3.30.70.3220">
    <property type="match status" value="1"/>
</dbReference>
<gene>
    <name evidence="9 14" type="primary">secD</name>
    <name evidence="14" type="ORF">C0Q88_18585</name>
</gene>
<feature type="domain" description="SecDF P1 head subdomain" evidence="13">
    <location>
        <begin position="322"/>
        <end position="429"/>
    </location>
</feature>
<comment type="function">
    <text evidence="9">Part of the Sec protein translocase complex. Interacts with the SecYEG preprotein conducting channel. SecDF uses the proton motive force (PMF) to complete protein translocation after the ATP-dependent function of SecA.</text>
</comment>
<feature type="transmembrane region" description="Helical" evidence="9">
    <location>
        <begin position="6"/>
        <end position="24"/>
    </location>
</feature>
<dbReference type="Pfam" id="PF21760">
    <property type="entry name" value="SecD_1st"/>
    <property type="match status" value="1"/>
</dbReference>
<sequence>MNRYPLWKYIVILVALAIGFLYTLPNFFGEAPAVQVSSGKATVKVDLNVQKQVESLLAAASIRPDGVFFDNNGTSASVRVRFADTDTQLKAKDVLARGLNTDQADPTYIVALNLLPGSPQWLSGAPFFAKPMFLGLDLRGGVHFLLQVDMNGAVTKKLDSLAGDIRTQLRDKGIRHSGIDRNNNTITIKFSNPDEADRARGLLADSTRELAYTVDKSGDGATLTGTFTAAAMKEVQDNAVKQNIVTLHNRVNELGVAEPVIQQQGPDRIVVQLPGVQDTAKAKDIIGRTATLEARLADPNAPLVPRAGDPVPLGDELFTQGRSAPVLLQKQVIFTGDRITSASAGFDQNHNSSVDITLDGQGGRMLRDVSRDNIGKRMGIVLFEKGKGEVLTVATIQSELGSRFQITGMGSTEAASDLALLLRAGSLAAPMEIIEERTIGPSLGADNIKKGFDSALYGFLAISVFMVLYYMLFGAFSVAALGVNVFLLIALLSMLQATLTLPGIAAIALALGMAIDANVLINERVREELRNGASAQMAISAGFDRAWATILDSNVTTLIAGLALIAFGSGPVRGFAIVHCLGIGTSMFSAVFFNRGLVNLWYGRKKKLQSVAIGQVWKPGNTNTESPAK</sequence>
<dbReference type="AlphaFoldDB" id="A0A2N4TPF0"/>
<evidence type="ECO:0000256" key="4">
    <source>
        <dbReference type="ARBA" id="ARBA00022692"/>
    </source>
</evidence>
<feature type="transmembrane region" description="Helical" evidence="9">
    <location>
        <begin position="456"/>
        <end position="489"/>
    </location>
</feature>
<dbReference type="Gene3D" id="1.20.1640.10">
    <property type="entry name" value="Multidrug efflux transporter AcrB transmembrane domain"/>
    <property type="match status" value="1"/>
</dbReference>
<evidence type="ECO:0000256" key="1">
    <source>
        <dbReference type="ARBA" id="ARBA00004651"/>
    </source>
</evidence>
<dbReference type="Pfam" id="PF22599">
    <property type="entry name" value="SecDF_P1_head"/>
    <property type="match status" value="1"/>
</dbReference>
<evidence type="ECO:0000259" key="10">
    <source>
        <dbReference type="Pfam" id="PF02355"/>
    </source>
</evidence>
<keyword evidence="8 9" id="KW-0472">Membrane</keyword>
<dbReference type="RefSeq" id="WP_102066793.1">
    <property type="nucleotide sequence ID" value="NZ_PKQE01000004.1"/>
</dbReference>
<evidence type="ECO:0000259" key="11">
    <source>
        <dbReference type="Pfam" id="PF13721"/>
    </source>
</evidence>
<proteinExistence type="inferred from homology"/>
<dbReference type="InterPro" id="IPR022646">
    <property type="entry name" value="SecD/SecF_CS"/>
</dbReference>
<dbReference type="InterPro" id="IPR005791">
    <property type="entry name" value="SecD"/>
</dbReference>
<feature type="domain" description="SecD export protein N-terminal TM" evidence="11">
    <location>
        <begin position="1"/>
        <end position="112"/>
    </location>
</feature>
<keyword evidence="4 9" id="KW-0812">Transmembrane</keyword>
<dbReference type="NCBIfam" id="TIGR00916">
    <property type="entry name" value="2A0604s01"/>
    <property type="match status" value="1"/>
</dbReference>
<dbReference type="FunFam" id="3.30.70.3400:FF:000003">
    <property type="entry name" value="Preprotein translocase subunit SecD"/>
    <property type="match status" value="1"/>
</dbReference>
<keyword evidence="5 9" id="KW-0653">Protein transport</keyword>
<dbReference type="GO" id="GO:0065002">
    <property type="term" value="P:intracellular protein transmembrane transport"/>
    <property type="evidence" value="ECO:0007669"/>
    <property type="project" value="UniProtKB-UniRule"/>
</dbReference>
<keyword evidence="3 9" id="KW-1003">Cell membrane</keyword>
<comment type="similarity">
    <text evidence="9">Belongs to the SecD/SecF family. SecD subfamily.</text>
</comment>
<dbReference type="OrthoDB" id="9805019at2"/>
<name>A0A2N4TPF0_RALPI</name>
<dbReference type="Pfam" id="PF07549">
    <property type="entry name" value="Sec_GG"/>
    <property type="match status" value="1"/>
</dbReference>
<dbReference type="SUPFAM" id="SSF82866">
    <property type="entry name" value="Multidrug efflux transporter AcrB transmembrane domain"/>
    <property type="match status" value="1"/>
</dbReference>
<evidence type="ECO:0000256" key="8">
    <source>
        <dbReference type="ARBA" id="ARBA00023136"/>
    </source>
</evidence>
<dbReference type="GO" id="GO:0015450">
    <property type="term" value="F:protein-transporting ATPase activity"/>
    <property type="evidence" value="ECO:0007669"/>
    <property type="project" value="InterPro"/>
</dbReference>
<evidence type="ECO:0000256" key="7">
    <source>
        <dbReference type="ARBA" id="ARBA00023010"/>
    </source>
</evidence>
<dbReference type="FunFam" id="1.20.1640.10:FF:000004">
    <property type="entry name" value="Protein translocase subunit SecD"/>
    <property type="match status" value="1"/>
</dbReference>
<accession>A0A2N4TPF0</accession>
<dbReference type="EMBL" id="PKQE01000004">
    <property type="protein sequence ID" value="PLC41584.1"/>
    <property type="molecule type" value="Genomic_DNA"/>
</dbReference>
<dbReference type="GO" id="GO:0006605">
    <property type="term" value="P:protein targeting"/>
    <property type="evidence" value="ECO:0007669"/>
    <property type="project" value="UniProtKB-UniRule"/>
</dbReference>
<protein>
    <recommendedName>
        <fullName evidence="9">Protein translocase subunit SecD</fullName>
    </recommendedName>
</protein>
<keyword evidence="2 9" id="KW-0813">Transport</keyword>
<dbReference type="PANTHER" id="PTHR30081">
    <property type="entry name" value="PROTEIN-EXPORT MEMBRANE PROTEIN SEC"/>
    <property type="match status" value="1"/>
</dbReference>
<dbReference type="GO" id="GO:0005886">
    <property type="term" value="C:plasma membrane"/>
    <property type="evidence" value="ECO:0007669"/>
    <property type="project" value="UniProtKB-SubCell"/>
</dbReference>
<comment type="subcellular location">
    <subcellularLocation>
        <location evidence="1 9">Cell membrane</location>
        <topology evidence="1 9">Multi-pass membrane protein</topology>
    </subcellularLocation>
</comment>
<keyword evidence="6 9" id="KW-1133">Transmembrane helix</keyword>
<comment type="caution">
    <text evidence="14">The sequence shown here is derived from an EMBL/GenBank/DDBJ whole genome shotgun (WGS) entry which is preliminary data.</text>
</comment>
<organism evidence="14 15">
    <name type="scientific">Ralstonia pickettii</name>
    <name type="common">Burkholderia pickettii</name>
    <dbReference type="NCBI Taxonomy" id="329"/>
    <lineage>
        <taxon>Bacteria</taxon>
        <taxon>Pseudomonadati</taxon>
        <taxon>Pseudomonadota</taxon>
        <taxon>Betaproteobacteria</taxon>
        <taxon>Burkholderiales</taxon>
        <taxon>Burkholderiaceae</taxon>
        <taxon>Ralstonia</taxon>
    </lineage>
</organism>
<evidence type="ECO:0000256" key="9">
    <source>
        <dbReference type="HAMAP-Rule" id="MF_01463"/>
    </source>
</evidence>
<dbReference type="InterPro" id="IPR022813">
    <property type="entry name" value="SecD/SecF_arch_bac"/>
</dbReference>